<organism evidence="6 7">
    <name type="scientific">Microbacterium istanbulense</name>
    <dbReference type="NCBI Taxonomy" id="3122049"/>
    <lineage>
        <taxon>Bacteria</taxon>
        <taxon>Bacillati</taxon>
        <taxon>Actinomycetota</taxon>
        <taxon>Actinomycetes</taxon>
        <taxon>Micrococcales</taxon>
        <taxon>Microbacteriaceae</taxon>
        <taxon>Microbacterium</taxon>
    </lineage>
</organism>
<evidence type="ECO:0000256" key="1">
    <source>
        <dbReference type="ARBA" id="ARBA00023015"/>
    </source>
</evidence>
<dbReference type="Proteomes" id="UP001366085">
    <property type="component" value="Unassembled WGS sequence"/>
</dbReference>
<dbReference type="PANTHER" id="PTHR30055">
    <property type="entry name" value="HTH-TYPE TRANSCRIPTIONAL REGULATOR RUTR"/>
    <property type="match status" value="1"/>
</dbReference>
<dbReference type="RefSeq" id="WP_337319750.1">
    <property type="nucleotide sequence ID" value="NZ_JBBDGN010000007.1"/>
</dbReference>
<protein>
    <submittedName>
        <fullName evidence="6">TetR/AcrR family transcriptional regulator</fullName>
    </submittedName>
</protein>
<sequence>MSTTEAKGARRGRPGHDREHVLRTAVALFNEQGYEATSVADLAQRLGVTKSALYHHIDSKEQILEGALDEALGGLEAALDAALERPTASERLTDVIRGAVQVLTAKQPQVTLLLRLRGNSPIETAALERRRAFDHRVTELVRQAQAEGLVRDDLDAGTATRLVFGMINSLVEWYRPGGRIDPDLLAEEVLAVALDGLQTR</sequence>
<gene>
    <name evidence="6" type="ORF">WDU93_09085</name>
</gene>
<dbReference type="PANTHER" id="PTHR30055:SF234">
    <property type="entry name" value="HTH-TYPE TRANSCRIPTIONAL REGULATOR BETI"/>
    <property type="match status" value="1"/>
</dbReference>
<feature type="DNA-binding region" description="H-T-H motif" evidence="4">
    <location>
        <begin position="38"/>
        <end position="57"/>
    </location>
</feature>
<evidence type="ECO:0000256" key="3">
    <source>
        <dbReference type="ARBA" id="ARBA00023163"/>
    </source>
</evidence>
<dbReference type="Pfam" id="PF17932">
    <property type="entry name" value="TetR_C_24"/>
    <property type="match status" value="1"/>
</dbReference>
<feature type="domain" description="HTH tetR-type" evidence="5">
    <location>
        <begin position="15"/>
        <end position="75"/>
    </location>
</feature>
<dbReference type="InterPro" id="IPR036271">
    <property type="entry name" value="Tet_transcr_reg_TetR-rel_C_sf"/>
</dbReference>
<dbReference type="SUPFAM" id="SSF48498">
    <property type="entry name" value="Tetracyclin repressor-like, C-terminal domain"/>
    <property type="match status" value="1"/>
</dbReference>
<dbReference type="Gene3D" id="1.10.357.10">
    <property type="entry name" value="Tetracycline Repressor, domain 2"/>
    <property type="match status" value="1"/>
</dbReference>
<dbReference type="EMBL" id="JBBDGN010000007">
    <property type="protein sequence ID" value="MEJ1091850.1"/>
    <property type="molecule type" value="Genomic_DNA"/>
</dbReference>
<comment type="caution">
    <text evidence="6">The sequence shown here is derived from an EMBL/GenBank/DDBJ whole genome shotgun (WGS) entry which is preliminary data.</text>
</comment>
<dbReference type="PRINTS" id="PR00455">
    <property type="entry name" value="HTHTETR"/>
</dbReference>
<dbReference type="SUPFAM" id="SSF46689">
    <property type="entry name" value="Homeodomain-like"/>
    <property type="match status" value="1"/>
</dbReference>
<keyword evidence="1" id="KW-0805">Transcription regulation</keyword>
<dbReference type="InterPro" id="IPR009057">
    <property type="entry name" value="Homeodomain-like_sf"/>
</dbReference>
<evidence type="ECO:0000313" key="6">
    <source>
        <dbReference type="EMBL" id="MEJ1091850.1"/>
    </source>
</evidence>
<proteinExistence type="predicted"/>
<dbReference type="Gene3D" id="1.10.10.60">
    <property type="entry name" value="Homeodomain-like"/>
    <property type="match status" value="1"/>
</dbReference>
<dbReference type="InterPro" id="IPR041490">
    <property type="entry name" value="KstR2_TetR_C"/>
</dbReference>
<accession>A0ABU8LKJ3</accession>
<dbReference type="InterPro" id="IPR050109">
    <property type="entry name" value="HTH-type_TetR-like_transc_reg"/>
</dbReference>
<keyword evidence="7" id="KW-1185">Reference proteome</keyword>
<dbReference type="PROSITE" id="PS50977">
    <property type="entry name" value="HTH_TETR_2"/>
    <property type="match status" value="1"/>
</dbReference>
<evidence type="ECO:0000313" key="7">
    <source>
        <dbReference type="Proteomes" id="UP001366085"/>
    </source>
</evidence>
<name>A0ABU8LKJ3_9MICO</name>
<evidence type="ECO:0000256" key="2">
    <source>
        <dbReference type="ARBA" id="ARBA00023125"/>
    </source>
</evidence>
<evidence type="ECO:0000256" key="4">
    <source>
        <dbReference type="PROSITE-ProRule" id="PRU00335"/>
    </source>
</evidence>
<dbReference type="Pfam" id="PF00440">
    <property type="entry name" value="TetR_N"/>
    <property type="match status" value="1"/>
</dbReference>
<keyword evidence="2 4" id="KW-0238">DNA-binding</keyword>
<dbReference type="InterPro" id="IPR001647">
    <property type="entry name" value="HTH_TetR"/>
</dbReference>
<evidence type="ECO:0000259" key="5">
    <source>
        <dbReference type="PROSITE" id="PS50977"/>
    </source>
</evidence>
<reference evidence="6 7" key="1">
    <citation type="submission" date="2024-02" db="EMBL/GenBank/DDBJ databases">
        <authorList>
            <person name="Saticioglu I.B."/>
        </authorList>
    </citation>
    <scope>NUCLEOTIDE SEQUENCE [LARGE SCALE GENOMIC DNA]</scope>
    <source>
        <strain evidence="6 7">Mu-43</strain>
    </source>
</reference>
<keyword evidence="3" id="KW-0804">Transcription</keyword>